<keyword evidence="2" id="KW-1185">Reference proteome</keyword>
<dbReference type="Proteomes" id="UP001145022">
    <property type="component" value="Unassembled WGS sequence"/>
</dbReference>
<reference evidence="1" key="3">
    <citation type="journal article" date="2023" name="J. Biotechnol.">
        <title>Draft Genome Sequences of Endophytic Pseudomonas Strains, Isolated from the Interior of Brassicaceae Plants.</title>
        <authorList>
            <person name="Kaneko H."/>
            <person name="Furuya T."/>
        </authorList>
    </citation>
    <scope>NUCLEOTIDE SEQUENCE</scope>
    <source>
        <strain evidence="1">RS3R-1</strain>
    </source>
</reference>
<dbReference type="EMBL" id="BSCQ01000031">
    <property type="protein sequence ID" value="GLH43021.1"/>
    <property type="molecule type" value="Genomic_DNA"/>
</dbReference>
<comment type="caution">
    <text evidence="1">The sequence shown here is derived from an EMBL/GenBank/DDBJ whole genome shotgun (WGS) entry which is preliminary data.</text>
</comment>
<organism evidence="1 2">
    <name type="scientific">Pseudomonas atacamensis</name>
    <dbReference type="NCBI Taxonomy" id="2565368"/>
    <lineage>
        <taxon>Bacteria</taxon>
        <taxon>Pseudomonadati</taxon>
        <taxon>Pseudomonadota</taxon>
        <taxon>Gammaproteobacteria</taxon>
        <taxon>Pseudomonadales</taxon>
        <taxon>Pseudomonadaceae</taxon>
        <taxon>Pseudomonas</taxon>
    </lineage>
</organism>
<protein>
    <submittedName>
        <fullName evidence="1">Uncharacterized protein</fullName>
    </submittedName>
</protein>
<evidence type="ECO:0000313" key="2">
    <source>
        <dbReference type="Proteomes" id="UP001145022"/>
    </source>
</evidence>
<gene>
    <name evidence="1" type="ORF">RS3R1_21090</name>
</gene>
<reference evidence="1" key="1">
    <citation type="journal article" date="2021" name="Sci. Rep.">
        <title>An efficient direct screening system for microorganisms that activate plant immune responses based on plant-microbe interactions using cultured plant cells.</title>
        <authorList>
            <person name="Kurokawa M."/>
            <person name="Nakano M."/>
            <person name="Kitahata N."/>
            <person name="Kuchitsu K."/>
            <person name="Furuya T."/>
        </authorList>
    </citation>
    <scope>NUCLEOTIDE SEQUENCE</scope>
    <source>
        <strain evidence="1">RS3R-1</strain>
    </source>
</reference>
<evidence type="ECO:0000313" key="1">
    <source>
        <dbReference type="EMBL" id="GLH43021.1"/>
    </source>
</evidence>
<name>A0ABQ5PHL8_9PSED</name>
<proteinExistence type="predicted"/>
<sequence length="58" mass="6113">MCNAQVAWRASTFPSSFGGCAYRGGGMALEEGEIVRGDTSQELRAGQGGEMQALVCNR</sequence>
<reference evidence="1" key="2">
    <citation type="submission" date="2022-11" db="EMBL/GenBank/DDBJ databases">
        <title>Draft genome sequencing of Pseudomonas atacamensis RS3R1.</title>
        <authorList>
            <person name="Furuya T."/>
            <person name="Kaneko H."/>
        </authorList>
    </citation>
    <scope>NUCLEOTIDE SEQUENCE</scope>
    <source>
        <strain evidence="1">RS3R-1</strain>
    </source>
</reference>
<accession>A0ABQ5PHL8</accession>